<proteinExistence type="predicted"/>
<accession>A0A6L2JKR1</accession>
<dbReference type="EMBL" id="BKCJ010000951">
    <property type="protein sequence ID" value="GEU37613.1"/>
    <property type="molecule type" value="Genomic_DNA"/>
</dbReference>
<gene>
    <name evidence="2" type="ORF">Tci_009591</name>
</gene>
<evidence type="ECO:0000313" key="2">
    <source>
        <dbReference type="EMBL" id="GEU37613.1"/>
    </source>
</evidence>
<comment type="caution">
    <text evidence="2">The sequence shown here is derived from an EMBL/GenBank/DDBJ whole genome shotgun (WGS) entry which is preliminary data.</text>
</comment>
<protein>
    <recommendedName>
        <fullName evidence="3">Transposase (Putative), gypsy type</fullName>
    </recommendedName>
</protein>
<evidence type="ECO:0000256" key="1">
    <source>
        <dbReference type="SAM" id="Coils"/>
    </source>
</evidence>
<dbReference type="AlphaFoldDB" id="A0A6L2JKR1"/>
<keyword evidence="1" id="KW-0175">Coiled coil</keyword>
<evidence type="ECO:0008006" key="3">
    <source>
        <dbReference type="Google" id="ProtNLM"/>
    </source>
</evidence>
<name>A0A6L2JKR1_TANCI</name>
<sequence length="668" mass="72650">MLLQLTRDRVVPLAGVNDKEVVNVQGAGDNDVNEGDGDATEANQTEQGELVIDVGGIDVVADDEVQAIVADKPKRIRKKRRAANGAGVAPLQSLLERSTLHVEVGVAAAATVPFVTSSVTHDSISGTGLRTRHPAKSFVISSDSSHDLNANATDDEVTSVIRSSVPPPPVLTAAIATTIAAGVTSELSAGSFYVSQDMDPETLWQLYIPKWNVINDFVLDNLDVFRGMIDHLAPLGFFSQLRGMDYEQLLADFIVGTVRQVCFSAEIRRQLEHELRASLKALLSLKEVEAAEAIRLRGQAAVVEVAEATRTSELNGLKERNAALEEQVAALESAAASKVVELASSNAQVAKVTQDLSSLQVSCDELTIKTCFLEFEKYKLIDQVSALEITCSGLRDEVMGYKLFKDQMALHIDEEFYPRYLTTIAGQRWILSRDLKLAIMKCLRSPEYLAALGGVISRAINKGMQDGLAVGIDHGKARRGLVDVSAYNTFAKADYVTVINAFRTVDFPILAQMESLKDATMVDIMDLLCLEGHAAETLEASQLQPLPEQLMIPIYRLEDQVVIRETSMSFSLDVAHTHAQRIKGDAEARCLSFTDVMVPLIEPLSAKSLIGEASASRVLKTAMTTALSTTFIQSSTVPLVRSIEVPPSLKVMFEQEELDTTPEHTLAP</sequence>
<reference evidence="2" key="1">
    <citation type="journal article" date="2019" name="Sci. Rep.">
        <title>Draft genome of Tanacetum cinerariifolium, the natural source of mosquito coil.</title>
        <authorList>
            <person name="Yamashiro T."/>
            <person name="Shiraishi A."/>
            <person name="Satake H."/>
            <person name="Nakayama K."/>
        </authorList>
    </citation>
    <scope>NUCLEOTIDE SEQUENCE</scope>
</reference>
<feature type="coiled-coil region" evidence="1">
    <location>
        <begin position="314"/>
        <end position="341"/>
    </location>
</feature>
<organism evidence="2">
    <name type="scientific">Tanacetum cinerariifolium</name>
    <name type="common">Dalmatian daisy</name>
    <name type="synonym">Chrysanthemum cinerariifolium</name>
    <dbReference type="NCBI Taxonomy" id="118510"/>
    <lineage>
        <taxon>Eukaryota</taxon>
        <taxon>Viridiplantae</taxon>
        <taxon>Streptophyta</taxon>
        <taxon>Embryophyta</taxon>
        <taxon>Tracheophyta</taxon>
        <taxon>Spermatophyta</taxon>
        <taxon>Magnoliopsida</taxon>
        <taxon>eudicotyledons</taxon>
        <taxon>Gunneridae</taxon>
        <taxon>Pentapetalae</taxon>
        <taxon>asterids</taxon>
        <taxon>campanulids</taxon>
        <taxon>Asterales</taxon>
        <taxon>Asteraceae</taxon>
        <taxon>Asteroideae</taxon>
        <taxon>Anthemideae</taxon>
        <taxon>Anthemidinae</taxon>
        <taxon>Tanacetum</taxon>
    </lineage>
</organism>